<dbReference type="Gramene" id="Bo8g027260.1">
    <property type="protein sequence ID" value="Bo8g027260.1"/>
    <property type="gene ID" value="Bo8g027260"/>
</dbReference>
<dbReference type="EnsemblPlants" id="Bo8g027260.1">
    <property type="protein sequence ID" value="Bo8g027260.1"/>
    <property type="gene ID" value="Bo8g027260"/>
</dbReference>
<organism evidence="1 2">
    <name type="scientific">Brassica oleracea var. oleracea</name>
    <dbReference type="NCBI Taxonomy" id="109376"/>
    <lineage>
        <taxon>Eukaryota</taxon>
        <taxon>Viridiplantae</taxon>
        <taxon>Streptophyta</taxon>
        <taxon>Embryophyta</taxon>
        <taxon>Tracheophyta</taxon>
        <taxon>Spermatophyta</taxon>
        <taxon>Magnoliopsida</taxon>
        <taxon>eudicotyledons</taxon>
        <taxon>Gunneridae</taxon>
        <taxon>Pentapetalae</taxon>
        <taxon>rosids</taxon>
        <taxon>malvids</taxon>
        <taxon>Brassicales</taxon>
        <taxon>Brassicaceae</taxon>
        <taxon>Brassiceae</taxon>
        <taxon>Brassica</taxon>
    </lineage>
</organism>
<accession>A0A0D3DKN7</accession>
<sequence length="64" mass="7419">MIMVLIDFGVNLMKGCLRTPFEDQVDSSRVNQEIELLVRVRLDSLYIPPRSVLAFPFLPLDRLK</sequence>
<name>A0A0D3DKN7_BRAOL</name>
<dbReference type="AlphaFoldDB" id="A0A0D3DKN7"/>
<reference evidence="1" key="2">
    <citation type="submission" date="2015-03" db="UniProtKB">
        <authorList>
            <consortium name="EnsemblPlants"/>
        </authorList>
    </citation>
    <scope>IDENTIFICATION</scope>
</reference>
<proteinExistence type="predicted"/>
<dbReference type="HOGENOM" id="CLU_207441_0_0_1"/>
<evidence type="ECO:0000313" key="2">
    <source>
        <dbReference type="Proteomes" id="UP000032141"/>
    </source>
</evidence>
<evidence type="ECO:0000313" key="1">
    <source>
        <dbReference type="EnsemblPlants" id="Bo8g027260.1"/>
    </source>
</evidence>
<protein>
    <submittedName>
        <fullName evidence="1">Uncharacterized protein</fullName>
    </submittedName>
</protein>
<reference evidence="1 2" key="1">
    <citation type="journal article" date="2014" name="Genome Biol.">
        <title>Transcriptome and methylome profiling reveals relics of genome dominance in the mesopolyploid Brassica oleracea.</title>
        <authorList>
            <person name="Parkin I.A."/>
            <person name="Koh C."/>
            <person name="Tang H."/>
            <person name="Robinson S.J."/>
            <person name="Kagale S."/>
            <person name="Clarke W.E."/>
            <person name="Town C.D."/>
            <person name="Nixon J."/>
            <person name="Krishnakumar V."/>
            <person name="Bidwell S.L."/>
            <person name="Denoeud F."/>
            <person name="Belcram H."/>
            <person name="Links M.G."/>
            <person name="Just J."/>
            <person name="Clarke C."/>
            <person name="Bender T."/>
            <person name="Huebert T."/>
            <person name="Mason A.S."/>
            <person name="Pires J.C."/>
            <person name="Barker G."/>
            <person name="Moore J."/>
            <person name="Walley P.G."/>
            <person name="Manoli S."/>
            <person name="Batley J."/>
            <person name="Edwards D."/>
            <person name="Nelson M.N."/>
            <person name="Wang X."/>
            <person name="Paterson A.H."/>
            <person name="King G."/>
            <person name="Bancroft I."/>
            <person name="Chalhoub B."/>
            <person name="Sharpe A.G."/>
        </authorList>
    </citation>
    <scope>NUCLEOTIDE SEQUENCE</scope>
    <source>
        <strain evidence="1 2">cv. TO1000</strain>
    </source>
</reference>
<dbReference type="Proteomes" id="UP000032141">
    <property type="component" value="Chromosome C8"/>
</dbReference>
<keyword evidence="2" id="KW-1185">Reference proteome</keyword>